<dbReference type="EMBL" id="ABCB02000018">
    <property type="protein sequence ID" value="EDO61575.1"/>
    <property type="molecule type" value="Genomic_DNA"/>
</dbReference>
<proteinExistence type="predicted"/>
<reference evidence="1 2" key="1">
    <citation type="submission" date="2007-08" db="EMBL/GenBank/DDBJ databases">
        <title>Draft genome sequence of Clostridium leptum (DSM 753).</title>
        <authorList>
            <person name="Sudarsanam P."/>
            <person name="Ley R."/>
            <person name="Guruge J."/>
            <person name="Turnbaugh P.J."/>
            <person name="Mahowald M."/>
            <person name="Liep D."/>
            <person name="Gordon J."/>
        </authorList>
    </citation>
    <scope>NUCLEOTIDE SEQUENCE [LARGE SCALE GENOMIC DNA]</scope>
    <source>
        <strain evidence="1 2">DSM 753</strain>
    </source>
</reference>
<accession>A7VTS9</accession>
<name>A7VTS9_9FIRM</name>
<dbReference type="Proteomes" id="UP000003490">
    <property type="component" value="Unassembled WGS sequence"/>
</dbReference>
<evidence type="ECO:0000313" key="2">
    <source>
        <dbReference type="Proteomes" id="UP000003490"/>
    </source>
</evidence>
<dbReference type="AlphaFoldDB" id="A7VTS9"/>
<reference evidence="1 2" key="2">
    <citation type="submission" date="2007-08" db="EMBL/GenBank/DDBJ databases">
        <authorList>
            <person name="Fulton L."/>
            <person name="Clifton S."/>
            <person name="Fulton B."/>
            <person name="Xu J."/>
            <person name="Minx P."/>
            <person name="Pepin K.H."/>
            <person name="Johnson M."/>
            <person name="Thiruvilangam P."/>
            <person name="Bhonagiri V."/>
            <person name="Nash W.E."/>
            <person name="Wang C."/>
            <person name="Mardis E.R."/>
            <person name="Wilson R.K."/>
        </authorList>
    </citation>
    <scope>NUCLEOTIDE SEQUENCE [LARGE SCALE GENOMIC DNA]</scope>
    <source>
        <strain evidence="1 2">DSM 753</strain>
    </source>
</reference>
<dbReference type="HOGENOM" id="CLU_3214469_0_0_9"/>
<protein>
    <submittedName>
        <fullName evidence="1">Uncharacterized protein</fullName>
    </submittedName>
</protein>
<comment type="caution">
    <text evidence="1">The sequence shown here is derived from an EMBL/GenBank/DDBJ whole genome shotgun (WGS) entry which is preliminary data.</text>
</comment>
<gene>
    <name evidence="1" type="ORF">CLOLEP_01972</name>
</gene>
<organism evidence="1 2">
    <name type="scientific">[Clostridium] leptum DSM 753</name>
    <dbReference type="NCBI Taxonomy" id="428125"/>
    <lineage>
        <taxon>Bacteria</taxon>
        <taxon>Bacillati</taxon>
        <taxon>Bacillota</taxon>
        <taxon>Clostridia</taxon>
        <taxon>Eubacteriales</taxon>
        <taxon>Oscillospiraceae</taxon>
        <taxon>Oscillospiraceae incertae sedis</taxon>
    </lineage>
</organism>
<evidence type="ECO:0000313" key="1">
    <source>
        <dbReference type="EMBL" id="EDO61575.1"/>
    </source>
</evidence>
<sequence length="44" mass="5372">MIFWKMNQKQSCAVNYSFLYSSVRAFRYFSRLVKSLIFENASYF</sequence>